<dbReference type="GO" id="GO:0006325">
    <property type="term" value="P:chromatin organization"/>
    <property type="evidence" value="ECO:0007669"/>
    <property type="project" value="UniProtKB-UniRule"/>
</dbReference>
<dbReference type="PANTHER" id="PTHR12321:SF60">
    <property type="entry name" value="PHD FINGER PROTEIN ALFIN-LIKE 6"/>
    <property type="match status" value="1"/>
</dbReference>
<keyword evidence="1" id="KW-0862">Zinc</keyword>
<sequence length="160" mass="17800">MAGNENRLPYNLEDVFTDFKGRRDGLIKALTEEKRELCLFAYPDGTWEVNEPPQTPPEIPDPSVGINRAREGIPVNDWLKNVASYSDAWLLAVAFYFSSRFGFGRSERDRLFEKINDLPTIVDVVIVSLLRQAASETNPMVYTSATGASLCGACGNNYGT</sequence>
<proteinExistence type="inferred from homology"/>
<keyword evidence="1" id="KW-0863">Zinc-finger</keyword>
<dbReference type="Pfam" id="PF12165">
    <property type="entry name" value="Alfin"/>
    <property type="match status" value="1"/>
</dbReference>
<keyword evidence="1" id="KW-0539">Nucleus</keyword>
<dbReference type="PANTHER" id="PTHR12321">
    <property type="entry name" value="CPG BINDING PROTEIN"/>
    <property type="match status" value="1"/>
</dbReference>
<keyword evidence="1" id="KW-0156">Chromatin regulator</keyword>
<dbReference type="GO" id="GO:0042393">
    <property type="term" value="F:histone binding"/>
    <property type="evidence" value="ECO:0007669"/>
    <property type="project" value="UniProtKB-UniRule"/>
</dbReference>
<keyword evidence="1" id="KW-0479">Metal-binding</keyword>
<dbReference type="GO" id="GO:0006355">
    <property type="term" value="P:regulation of DNA-templated transcription"/>
    <property type="evidence" value="ECO:0007669"/>
    <property type="project" value="UniProtKB-UniRule"/>
</dbReference>
<organism evidence="3 4">
    <name type="scientific">Forsythia ovata</name>
    <dbReference type="NCBI Taxonomy" id="205694"/>
    <lineage>
        <taxon>Eukaryota</taxon>
        <taxon>Viridiplantae</taxon>
        <taxon>Streptophyta</taxon>
        <taxon>Embryophyta</taxon>
        <taxon>Tracheophyta</taxon>
        <taxon>Spermatophyta</taxon>
        <taxon>Magnoliopsida</taxon>
        <taxon>eudicotyledons</taxon>
        <taxon>Gunneridae</taxon>
        <taxon>Pentapetalae</taxon>
        <taxon>asterids</taxon>
        <taxon>lamiids</taxon>
        <taxon>Lamiales</taxon>
        <taxon>Oleaceae</taxon>
        <taxon>Forsythieae</taxon>
        <taxon>Forsythia</taxon>
    </lineage>
</organism>
<comment type="caution">
    <text evidence="3">The sequence shown here is derived from an EMBL/GenBank/DDBJ whole genome shotgun (WGS) entry which is preliminary data.</text>
</comment>
<protein>
    <recommendedName>
        <fullName evidence="1">PHD finger protein ALFIN-LIKE</fullName>
    </recommendedName>
</protein>
<dbReference type="GO" id="GO:0005634">
    <property type="term" value="C:nucleus"/>
    <property type="evidence" value="ECO:0007669"/>
    <property type="project" value="UniProtKB-SubCell"/>
</dbReference>
<accession>A0ABD1QNS4</accession>
<evidence type="ECO:0000313" key="3">
    <source>
        <dbReference type="EMBL" id="KAL2477661.1"/>
    </source>
</evidence>
<dbReference type="AlphaFoldDB" id="A0ABD1QNS4"/>
<feature type="domain" description="Alfin N-terminal" evidence="2">
    <location>
        <begin position="12"/>
        <end position="126"/>
    </location>
</feature>
<comment type="domain">
    <text evidence="1">The PHD-type zinc finger mediates the binding to H3K4me3.</text>
</comment>
<comment type="subcellular location">
    <subcellularLocation>
        <location evidence="1">Nucleus</location>
    </subcellularLocation>
</comment>
<keyword evidence="4" id="KW-1185">Reference proteome</keyword>
<dbReference type="GO" id="GO:0008270">
    <property type="term" value="F:zinc ion binding"/>
    <property type="evidence" value="ECO:0007669"/>
    <property type="project" value="UniProtKB-KW"/>
</dbReference>
<dbReference type="InterPro" id="IPR021998">
    <property type="entry name" value="Alfin_N"/>
</dbReference>
<comment type="similarity">
    <text evidence="1">Belongs to the Alfin family.</text>
</comment>
<comment type="function">
    <text evidence="1">Histone-binding component that specifically recognizes H3 tails trimethylated on 'Lys-4' (H3K4me3), which mark transcription start sites of virtually all active genes.</text>
</comment>
<evidence type="ECO:0000259" key="2">
    <source>
        <dbReference type="Pfam" id="PF12165"/>
    </source>
</evidence>
<reference evidence="4" key="1">
    <citation type="submission" date="2024-07" db="EMBL/GenBank/DDBJ databases">
        <title>Two chromosome-level genome assemblies of Korean endemic species Abeliophyllum distichum and Forsythia ovata (Oleaceae).</title>
        <authorList>
            <person name="Jang H."/>
        </authorList>
    </citation>
    <scope>NUCLEOTIDE SEQUENCE [LARGE SCALE GENOMIC DNA]</scope>
</reference>
<dbReference type="Proteomes" id="UP001604277">
    <property type="component" value="Unassembled WGS sequence"/>
</dbReference>
<keyword evidence="1" id="KW-0804">Transcription</keyword>
<name>A0ABD1QNS4_9LAMI</name>
<keyword evidence="1" id="KW-0805">Transcription regulation</keyword>
<comment type="subunit">
    <text evidence="1">Interacts with H3K4me3 and to a lesser extent with H3K4me2.</text>
</comment>
<dbReference type="EMBL" id="JBFOLJ010000014">
    <property type="protein sequence ID" value="KAL2477661.1"/>
    <property type="molecule type" value="Genomic_DNA"/>
</dbReference>
<evidence type="ECO:0000256" key="1">
    <source>
        <dbReference type="RuleBase" id="RU369089"/>
    </source>
</evidence>
<evidence type="ECO:0000313" key="4">
    <source>
        <dbReference type="Proteomes" id="UP001604277"/>
    </source>
</evidence>
<gene>
    <name evidence="3" type="ORF">Fot_46675</name>
</gene>
<dbReference type="InterPro" id="IPR045104">
    <property type="entry name" value="Alfin"/>
</dbReference>